<reference evidence="5" key="1">
    <citation type="journal article" date="2019" name="Int. J. Syst. Evol. Microbiol.">
        <title>The Global Catalogue of Microorganisms (GCM) 10K type strain sequencing project: providing services to taxonomists for standard genome sequencing and annotation.</title>
        <authorList>
            <consortium name="The Broad Institute Genomics Platform"/>
            <consortium name="The Broad Institute Genome Sequencing Center for Infectious Disease"/>
            <person name="Wu L."/>
            <person name="Ma J."/>
        </authorList>
    </citation>
    <scope>NUCLEOTIDE SEQUENCE [LARGE SCALE GENOMIC DNA]</scope>
    <source>
        <strain evidence="5">DT72</strain>
    </source>
</reference>
<dbReference type="RefSeq" id="WP_378484735.1">
    <property type="nucleotide sequence ID" value="NZ_JBHUFB010000009.1"/>
</dbReference>
<dbReference type="InterPro" id="IPR011042">
    <property type="entry name" value="6-blade_b-propeller_TolB-like"/>
</dbReference>
<dbReference type="InterPro" id="IPR013658">
    <property type="entry name" value="SGL"/>
</dbReference>
<keyword evidence="2" id="KW-0378">Hydrolase</keyword>
<dbReference type="SUPFAM" id="SSF63829">
    <property type="entry name" value="Calcium-dependent phosphotriesterase"/>
    <property type="match status" value="1"/>
</dbReference>
<dbReference type="InterPro" id="IPR051262">
    <property type="entry name" value="SMP-30/CGR1_Lactonase"/>
</dbReference>
<keyword evidence="5" id="KW-1185">Reference proteome</keyword>
<comment type="caution">
    <text evidence="4">The sequence shown here is derived from an EMBL/GenBank/DDBJ whole genome shotgun (WGS) entry which is preliminary data.</text>
</comment>
<dbReference type="Pfam" id="PF08450">
    <property type="entry name" value="SGL"/>
    <property type="match status" value="1"/>
</dbReference>
<name>A0ABW4P2J8_9NOCA</name>
<protein>
    <submittedName>
        <fullName evidence="4">SMP-30/gluconolactonase/LRE family protein</fullName>
    </submittedName>
</protein>
<accession>A0ABW4P2J8</accession>
<dbReference type="Gene3D" id="2.120.10.30">
    <property type="entry name" value="TolB, C-terminal domain"/>
    <property type="match status" value="1"/>
</dbReference>
<organism evidence="4 5">
    <name type="scientific">Rhodococcus gannanensis</name>
    <dbReference type="NCBI Taxonomy" id="1960308"/>
    <lineage>
        <taxon>Bacteria</taxon>
        <taxon>Bacillati</taxon>
        <taxon>Actinomycetota</taxon>
        <taxon>Actinomycetes</taxon>
        <taxon>Mycobacteriales</taxon>
        <taxon>Nocardiaceae</taxon>
        <taxon>Rhodococcus</taxon>
    </lineage>
</organism>
<gene>
    <name evidence="4" type="ORF">ACFSJG_08330</name>
</gene>
<evidence type="ECO:0000259" key="3">
    <source>
        <dbReference type="Pfam" id="PF08450"/>
    </source>
</evidence>
<evidence type="ECO:0000313" key="5">
    <source>
        <dbReference type="Proteomes" id="UP001597286"/>
    </source>
</evidence>
<dbReference type="Proteomes" id="UP001597286">
    <property type="component" value="Unassembled WGS sequence"/>
</dbReference>
<feature type="domain" description="SMP-30/Gluconolactonase/LRE-like region" evidence="3">
    <location>
        <begin position="15"/>
        <end position="248"/>
    </location>
</feature>
<evidence type="ECO:0000256" key="2">
    <source>
        <dbReference type="ARBA" id="ARBA00022801"/>
    </source>
</evidence>
<dbReference type="PANTHER" id="PTHR47572">
    <property type="entry name" value="LIPOPROTEIN-RELATED"/>
    <property type="match status" value="1"/>
</dbReference>
<evidence type="ECO:0000313" key="4">
    <source>
        <dbReference type="EMBL" id="MFD1812218.1"/>
    </source>
</evidence>
<dbReference type="EMBL" id="JBHUFB010000009">
    <property type="protein sequence ID" value="MFD1812218.1"/>
    <property type="molecule type" value="Genomic_DNA"/>
</dbReference>
<sequence>MTVDTVVDGLAYPVGACWHDGRFWFSDHAAGTVLALDPADGTLNTVADVVGLPAGLGFLPDGRLLIASSHDHLLIRREHDGSLVVHADLDGVATRPLADVHVDASGRAYVGSRGDDASTADLAMVEPDGTVHDVAGSLTCAGGIVVGADGVTLTVAESRSAPPRLTAFTIAPDGSLEQQRVFAEFDESARPEGLAIDAEDGILVASVTTDEVLRFDSSGAVADRWPVPGPHSLALGGDDGRDLFVCTLRTPEEAAEDLVGAVLRLRVGVPARGIRALG</sequence>
<evidence type="ECO:0000256" key="1">
    <source>
        <dbReference type="ARBA" id="ARBA00008853"/>
    </source>
</evidence>
<dbReference type="PANTHER" id="PTHR47572:SF4">
    <property type="entry name" value="LACTONASE DRP35"/>
    <property type="match status" value="1"/>
</dbReference>
<comment type="similarity">
    <text evidence="1">Belongs to the SMP-30/CGR1 family.</text>
</comment>
<proteinExistence type="inferred from homology"/>